<feature type="region of interest" description="Disordered" evidence="1">
    <location>
        <begin position="342"/>
        <end position="363"/>
    </location>
</feature>
<evidence type="ECO:0000259" key="2">
    <source>
        <dbReference type="PROSITE" id="PS50030"/>
    </source>
</evidence>
<dbReference type="CDD" id="cd14291">
    <property type="entry name" value="UBA1_NUB1_like"/>
    <property type="match status" value="1"/>
</dbReference>
<feature type="region of interest" description="Disordered" evidence="1">
    <location>
        <begin position="468"/>
        <end position="513"/>
    </location>
</feature>
<dbReference type="InterPro" id="IPR009060">
    <property type="entry name" value="UBA-like_sf"/>
</dbReference>
<dbReference type="Proteomes" id="UP001497512">
    <property type="component" value="Chromosome 11"/>
</dbReference>
<proteinExistence type="predicted"/>
<dbReference type="SUPFAM" id="SSF46934">
    <property type="entry name" value="UBA-like"/>
    <property type="match status" value="3"/>
</dbReference>
<dbReference type="InterPro" id="IPR029071">
    <property type="entry name" value="Ubiquitin-like_domsf"/>
</dbReference>
<dbReference type="Pfam" id="PF22562">
    <property type="entry name" value="UBA_7"/>
    <property type="match status" value="1"/>
</dbReference>
<dbReference type="SUPFAM" id="SSF54236">
    <property type="entry name" value="Ubiquitin-like"/>
    <property type="match status" value="1"/>
</dbReference>
<name>A0ABP0TI93_9BRYO</name>
<dbReference type="EMBL" id="OZ019903">
    <property type="protein sequence ID" value="CAK9197307.1"/>
    <property type="molecule type" value="Genomic_DNA"/>
</dbReference>
<reference evidence="4" key="1">
    <citation type="submission" date="2024-02" db="EMBL/GenBank/DDBJ databases">
        <authorList>
            <consortium name="ELIXIR-Norway"/>
            <consortium name="Elixir Norway"/>
        </authorList>
    </citation>
    <scope>NUCLEOTIDE SEQUENCE</scope>
</reference>
<evidence type="ECO:0008006" key="6">
    <source>
        <dbReference type="Google" id="ProtNLM"/>
    </source>
</evidence>
<dbReference type="PROSITE" id="PS50030">
    <property type="entry name" value="UBA"/>
    <property type="match status" value="3"/>
</dbReference>
<evidence type="ECO:0000259" key="3">
    <source>
        <dbReference type="PROSITE" id="PS50053"/>
    </source>
</evidence>
<feature type="compositionally biased region" description="Basic and acidic residues" evidence="1">
    <location>
        <begin position="342"/>
        <end position="360"/>
    </location>
</feature>
<dbReference type="Gene3D" id="1.10.8.10">
    <property type="entry name" value="DNA helicase RuvA subunit, C-terminal domain"/>
    <property type="match status" value="3"/>
</dbReference>
<organism evidence="4 5">
    <name type="scientific">Sphagnum troendelagicum</name>
    <dbReference type="NCBI Taxonomy" id="128251"/>
    <lineage>
        <taxon>Eukaryota</taxon>
        <taxon>Viridiplantae</taxon>
        <taxon>Streptophyta</taxon>
        <taxon>Embryophyta</taxon>
        <taxon>Bryophyta</taxon>
        <taxon>Sphagnophytina</taxon>
        <taxon>Sphagnopsida</taxon>
        <taxon>Sphagnales</taxon>
        <taxon>Sphagnaceae</taxon>
        <taxon>Sphagnum</taxon>
    </lineage>
</organism>
<dbReference type="PROSITE" id="PS50053">
    <property type="entry name" value="UBIQUITIN_2"/>
    <property type="match status" value="1"/>
</dbReference>
<evidence type="ECO:0000313" key="4">
    <source>
        <dbReference type="EMBL" id="CAK9197307.1"/>
    </source>
</evidence>
<protein>
    <recommendedName>
        <fullName evidence="6">NEDD8 ultimate buster 1</fullName>
    </recommendedName>
</protein>
<gene>
    <name evidence="4" type="ORF">CSSPTR1EN2_LOCUS3909</name>
</gene>
<evidence type="ECO:0000256" key="1">
    <source>
        <dbReference type="SAM" id="MobiDB-lite"/>
    </source>
</evidence>
<evidence type="ECO:0000313" key="5">
    <source>
        <dbReference type="Proteomes" id="UP001497512"/>
    </source>
</evidence>
<sequence length="560" mass="61714">MRDDVASGSSDAQARLRVAGAWAGKLEVPLDTWTVANLRVEIARLAGFGADSINMICAGRILKDDAAGGGVRSLREVGIADDSKILLTRSGVQQAAAVNSEKQRSDRLARIKAAVDAMAKRSSEEDDYPVDNFDIQLENQSGEKLQFSSDDDRKALIMGLMLHSKARSLLQQNLYDEALEVLAMAEEAFSLCDRKILEAVDNVALLQIDTVWSLFMLRDIARLAVARERLKKAREGLLRSHGKNLERLRVLQGGFCPELALYVRLELLEGVVAYHSGLLDAAQHSLLSAQRKFHQLQVSDEAVASLVGMGFSLTESRRALRVSGQDMQRAVDFVVDDRHRKSQKLEDDRRRQQERREQKRYGKTLGGKAVDIGKLSELASLGYNRRVAAEALKQSENDRDMALEMLLNPASLATLQVCLDCQPHQLKGPVDETALAELMSMGFDQEKAMKALQRSESTAQAIERLLQAPVGSNDDSQRPAPVTDSSGSGQDLPSRPDSPLSMELDSRDEEMEQDIAQNVTGDPLAEYDIEVHKEGEAISEYLGLLKSIRSSTSKSTINSL</sequence>
<dbReference type="InterPro" id="IPR015940">
    <property type="entry name" value="UBA"/>
</dbReference>
<dbReference type="SMART" id="SM00165">
    <property type="entry name" value="UBA"/>
    <property type="match status" value="3"/>
</dbReference>
<dbReference type="Gene3D" id="3.10.20.90">
    <property type="entry name" value="Phosphatidylinositol 3-kinase Catalytic Subunit, Chain A, domain 1"/>
    <property type="match status" value="1"/>
</dbReference>
<feature type="domain" description="UBA" evidence="2">
    <location>
        <begin position="429"/>
        <end position="468"/>
    </location>
</feature>
<dbReference type="PANTHER" id="PTHR12948">
    <property type="entry name" value="NEDD8 ULTIMATE BUSTER-1 BS4 PROTEIN"/>
    <property type="match status" value="1"/>
</dbReference>
<feature type="domain" description="UBA" evidence="2">
    <location>
        <begin position="297"/>
        <end position="337"/>
    </location>
</feature>
<accession>A0ABP0TI93</accession>
<dbReference type="PANTHER" id="PTHR12948:SF3">
    <property type="entry name" value="NEDD8 ULTIMATE BUSTER 1"/>
    <property type="match status" value="1"/>
</dbReference>
<feature type="domain" description="Ubiquitin-like" evidence="3">
    <location>
        <begin position="34"/>
        <end position="87"/>
    </location>
</feature>
<dbReference type="Pfam" id="PF00627">
    <property type="entry name" value="UBA"/>
    <property type="match status" value="1"/>
</dbReference>
<feature type="domain" description="UBA" evidence="2">
    <location>
        <begin position="369"/>
        <end position="409"/>
    </location>
</feature>
<dbReference type="InterPro" id="IPR039749">
    <property type="entry name" value="NUB1"/>
</dbReference>
<keyword evidence="5" id="KW-1185">Reference proteome</keyword>
<dbReference type="InterPro" id="IPR000626">
    <property type="entry name" value="Ubiquitin-like_dom"/>
</dbReference>